<evidence type="ECO:0000313" key="1">
    <source>
        <dbReference type="EMBL" id="RXN15416.1"/>
    </source>
</evidence>
<reference evidence="1 3" key="1">
    <citation type="submission" date="2018-03" db="EMBL/GenBank/DDBJ databases">
        <title>Draft genome sequence of Rohu Carp (Labeo rohita).</title>
        <authorList>
            <person name="Das P."/>
            <person name="Kushwaha B."/>
            <person name="Joshi C.G."/>
            <person name="Kumar D."/>
            <person name="Nagpure N.S."/>
            <person name="Sahoo L."/>
            <person name="Das S.P."/>
            <person name="Bit A."/>
            <person name="Patnaik S."/>
            <person name="Meher P.K."/>
            <person name="Jayasankar P."/>
            <person name="Koringa P.G."/>
            <person name="Patel N.V."/>
            <person name="Hinsu A.T."/>
            <person name="Kumar R."/>
            <person name="Pandey M."/>
            <person name="Agarwal S."/>
            <person name="Srivastava S."/>
            <person name="Singh M."/>
            <person name="Iquebal M.A."/>
            <person name="Jaiswal S."/>
            <person name="Angadi U.B."/>
            <person name="Kumar N."/>
            <person name="Raza M."/>
            <person name="Shah T.M."/>
            <person name="Rai A."/>
            <person name="Jena J.K."/>
        </authorList>
    </citation>
    <scope>NUCLEOTIDE SEQUENCE [LARGE SCALE GENOMIC DNA]</scope>
    <source>
        <strain evidence="1">DASCIFA01</strain>
        <tissue evidence="1">Testis</tissue>
    </source>
</reference>
<dbReference type="STRING" id="84645.A0A498M7I6"/>
<sequence>MALVVGTPTPFDSKMQTWEEYCEVLSNFFEANEIEDAAKKRAILLSLVSSQTYSLMRNLLSPDKPGDKSFSELVELLRNHYNPKPSEIVQCFKFNSQNRQPNETVADYVVVLRELAQHCNYGEKLKEMLRDRLVCGIEVDGIQRRLLAEPELTFEKALMLAQAWMRCLKDM</sequence>
<dbReference type="EMBL" id="QBIY01011101">
    <property type="protein sequence ID" value="RXN35624.1"/>
    <property type="molecule type" value="Genomic_DNA"/>
</dbReference>
<dbReference type="EMBL" id="QBIY01012854">
    <property type="protein sequence ID" value="RXN15416.1"/>
    <property type="molecule type" value="Genomic_DNA"/>
</dbReference>
<protein>
    <submittedName>
        <fullName evidence="1">Uncharacterized protein</fullName>
    </submittedName>
</protein>
<proteinExistence type="predicted"/>
<dbReference type="PANTHER" id="PTHR33198">
    <property type="entry name" value="ANK_REP_REGION DOMAIN-CONTAINING PROTEIN-RELATED"/>
    <property type="match status" value="1"/>
</dbReference>
<keyword evidence="3" id="KW-1185">Reference proteome</keyword>
<evidence type="ECO:0000313" key="3">
    <source>
        <dbReference type="Proteomes" id="UP000290572"/>
    </source>
</evidence>
<dbReference type="AlphaFoldDB" id="A0A498M7I6"/>
<organism evidence="1 3">
    <name type="scientific">Labeo rohita</name>
    <name type="common">Indian major carp</name>
    <name type="synonym">Cyprinus rohita</name>
    <dbReference type="NCBI Taxonomy" id="84645"/>
    <lineage>
        <taxon>Eukaryota</taxon>
        <taxon>Metazoa</taxon>
        <taxon>Chordata</taxon>
        <taxon>Craniata</taxon>
        <taxon>Vertebrata</taxon>
        <taxon>Euteleostomi</taxon>
        <taxon>Actinopterygii</taxon>
        <taxon>Neopterygii</taxon>
        <taxon>Teleostei</taxon>
        <taxon>Ostariophysi</taxon>
        <taxon>Cypriniformes</taxon>
        <taxon>Cyprinidae</taxon>
        <taxon>Labeoninae</taxon>
        <taxon>Labeonini</taxon>
        <taxon>Labeo</taxon>
    </lineage>
</organism>
<dbReference type="PANTHER" id="PTHR33198:SF19">
    <property type="entry name" value="CCHC-TYPE DOMAIN-CONTAINING PROTEIN"/>
    <property type="match status" value="1"/>
</dbReference>
<accession>A0A498M7I6</accession>
<comment type="caution">
    <text evidence="1">The sequence shown here is derived from an EMBL/GenBank/DDBJ whole genome shotgun (WGS) entry which is preliminary data.</text>
</comment>
<gene>
    <name evidence="2" type="ORF">ROHU_003655</name>
    <name evidence="1" type="ORF">ROHU_028075</name>
</gene>
<dbReference type="Proteomes" id="UP000290572">
    <property type="component" value="Unassembled WGS sequence"/>
</dbReference>
<name>A0A498M7I6_LABRO</name>
<evidence type="ECO:0000313" key="2">
    <source>
        <dbReference type="EMBL" id="RXN35624.1"/>
    </source>
</evidence>